<feature type="region of interest" description="Disordered" evidence="1">
    <location>
        <begin position="1"/>
        <end position="78"/>
    </location>
</feature>
<feature type="region of interest" description="Disordered" evidence="1">
    <location>
        <begin position="145"/>
        <end position="177"/>
    </location>
</feature>
<reference evidence="2 3" key="1">
    <citation type="submission" date="2018-04" db="EMBL/GenBank/DDBJ databases">
        <title>WGS assembly of Panicum hallii var. hallii HAL2.</title>
        <authorList>
            <person name="Lovell J."/>
            <person name="Jenkins J."/>
            <person name="Lowry D."/>
            <person name="Mamidi S."/>
            <person name="Sreedasyam A."/>
            <person name="Weng X."/>
            <person name="Barry K."/>
            <person name="Bonette J."/>
            <person name="Campitelli B."/>
            <person name="Daum C."/>
            <person name="Gordon S."/>
            <person name="Gould B."/>
            <person name="Lipzen A."/>
            <person name="MacQueen A."/>
            <person name="Palacio-Mejia J."/>
            <person name="Plott C."/>
            <person name="Shakirov E."/>
            <person name="Shu S."/>
            <person name="Yoshinaga Y."/>
            <person name="Zane M."/>
            <person name="Rokhsar D."/>
            <person name="Grimwood J."/>
            <person name="Schmutz J."/>
            <person name="Juenger T."/>
        </authorList>
    </citation>
    <scope>NUCLEOTIDE SEQUENCE [LARGE SCALE GENOMIC DNA]</scope>
    <source>
        <strain evidence="3">cv. HAL2</strain>
    </source>
</reference>
<name>A0A2T7DL17_9POAL</name>
<proteinExistence type="predicted"/>
<evidence type="ECO:0000313" key="3">
    <source>
        <dbReference type="Proteomes" id="UP000244336"/>
    </source>
</evidence>
<accession>A0A2T7DL17</accession>
<organism evidence="2 3">
    <name type="scientific">Panicum hallii var. hallii</name>
    <dbReference type="NCBI Taxonomy" id="1504633"/>
    <lineage>
        <taxon>Eukaryota</taxon>
        <taxon>Viridiplantae</taxon>
        <taxon>Streptophyta</taxon>
        <taxon>Embryophyta</taxon>
        <taxon>Tracheophyta</taxon>
        <taxon>Spermatophyta</taxon>
        <taxon>Magnoliopsida</taxon>
        <taxon>Liliopsida</taxon>
        <taxon>Poales</taxon>
        <taxon>Poaceae</taxon>
        <taxon>PACMAD clade</taxon>
        <taxon>Panicoideae</taxon>
        <taxon>Panicodae</taxon>
        <taxon>Paniceae</taxon>
        <taxon>Panicinae</taxon>
        <taxon>Panicum</taxon>
        <taxon>Panicum sect. Panicum</taxon>
    </lineage>
</organism>
<protein>
    <submittedName>
        <fullName evidence="2">Uncharacterized protein</fullName>
    </submittedName>
</protein>
<gene>
    <name evidence="2" type="ORF">GQ55_5G282300</name>
</gene>
<dbReference type="Proteomes" id="UP000244336">
    <property type="component" value="Chromosome 5"/>
</dbReference>
<evidence type="ECO:0000256" key="1">
    <source>
        <dbReference type="SAM" id="MobiDB-lite"/>
    </source>
</evidence>
<keyword evidence="3" id="KW-1185">Reference proteome</keyword>
<evidence type="ECO:0000313" key="2">
    <source>
        <dbReference type="EMBL" id="PUZ56270.1"/>
    </source>
</evidence>
<feature type="compositionally biased region" description="Basic residues" evidence="1">
    <location>
        <begin position="56"/>
        <end position="68"/>
    </location>
</feature>
<dbReference type="Gramene" id="PUZ56270">
    <property type="protein sequence ID" value="PUZ56270"/>
    <property type="gene ID" value="GQ55_5G282300"/>
</dbReference>
<dbReference type="EMBL" id="CM009753">
    <property type="protein sequence ID" value="PUZ56270.1"/>
    <property type="molecule type" value="Genomic_DNA"/>
</dbReference>
<dbReference type="AlphaFoldDB" id="A0A2T7DL17"/>
<sequence length="203" mass="21286">MVPPSSPNPTAYLFLAAGPDEPPQSELLPGVGLKGVEHGGGWRADEQVQAPARSPSSRRRAPSIHRRPPSIDPPPASIEPPVAPPLLFLAPAIGRAPPAGRRPRSYCDACHHSRLLATPAAAPIPGQPLSGRCVDLRVGSLPSCPSSPARSAGGWAPPRHAHPTSVISTKPPPPLSMRERRKTIACEEMMCVATDKGNNGNPI</sequence>